<dbReference type="EMBL" id="AY862404">
    <property type="protein sequence ID" value="AAW63110.1"/>
    <property type="molecule type" value="Genomic_DNA"/>
</dbReference>
<dbReference type="RefSeq" id="WP_180949912.1">
    <property type="nucleotide sequence ID" value="NZ_PDNJ01000039.1"/>
</dbReference>
<dbReference type="AlphaFoldDB" id="Q5G288"/>
<geneLocation type="plasmid" evidence="1">
    <name>pKA1</name>
</geneLocation>
<protein>
    <recommendedName>
        <fullName evidence="2">DNA helicase</fullName>
    </recommendedName>
</protein>
<organism evidence="1">
    <name type="scientific">Vibrio cholerae</name>
    <dbReference type="NCBI Taxonomy" id="666"/>
    <lineage>
        <taxon>Bacteria</taxon>
        <taxon>Pseudomonadati</taxon>
        <taxon>Pseudomonadota</taxon>
        <taxon>Gammaproteobacteria</taxon>
        <taxon>Vibrionales</taxon>
        <taxon>Vibrionaceae</taxon>
        <taxon>Vibrio</taxon>
    </lineage>
</organism>
<name>Q5G288_VIBCL</name>
<evidence type="ECO:0000313" key="1">
    <source>
        <dbReference type="EMBL" id="AAW63110.1"/>
    </source>
</evidence>
<accession>Q5G288</accession>
<reference evidence="1" key="1">
    <citation type="submission" date="2004-12" db="EMBL/GenBank/DDBJ databases">
        <title>Vibrio cholerae non-O1 non-O139 strain PL107b large plasmid pKA1.</title>
        <authorList>
            <person name="Kaundal A."/>
            <person name="Ghosh A."/>
        </authorList>
    </citation>
    <scope>NUCLEOTIDE SEQUENCE</scope>
    <source>
        <strain evidence="1">PL107b</strain>
        <plasmid evidence="1">pKA1</plasmid>
    </source>
</reference>
<evidence type="ECO:0008006" key="2">
    <source>
        <dbReference type="Google" id="ProtNLM"/>
    </source>
</evidence>
<sequence length="227" mass="25800">MEIKSSERTIGEHNLTPEMNDIIDAVQAGDNVKGFAYAGAGKITLLRAIEKYHSRKRGLYICYNKSLEREARKLFKGHKVDIATGHSFALNSFEPEVREGDLRKVGLKLNAQLIHEYANINPEDEEYKLLDLNTKTHIITSTVDQYISSASESISEIHLSDSAKDYIALLIKNKKIRAGKKPEMIIYLINQAKKLVRSMLDYRNNCPCSHDAYLKAWQLSKPKINYG</sequence>
<proteinExistence type="predicted"/>
<keyword evidence="1" id="KW-0614">Plasmid</keyword>